<accession>D6XJL5</accession>
<evidence type="ECO:0000313" key="1">
    <source>
        <dbReference type="EMBL" id="AAX69679.1"/>
    </source>
</evidence>
<reference evidence="2" key="1">
    <citation type="journal article" date="2005" name="Science">
        <title>Comparative genomics of trypanosomatid parasitic protozoa.</title>
        <authorList>
            <person name="El-Sayed N.M."/>
            <person name="Myler P.J."/>
            <person name="Blandin G."/>
            <person name="Berriman M."/>
            <person name="Crabtree J."/>
            <person name="Aggarwal G."/>
            <person name="Caler E."/>
            <person name="Renauld H."/>
            <person name="Worthey E.A."/>
            <person name="Hertz-Fowler C."/>
            <person name="Ghedin E."/>
            <person name="Peacock C."/>
            <person name="Bartholomeu D.C."/>
            <person name="Haas B.J."/>
            <person name="Tran A.N."/>
            <person name="Wortman J.R."/>
            <person name="Alsmark U.C."/>
            <person name="Angiuoli S."/>
            <person name="Anupama A."/>
            <person name="Badger J."/>
            <person name="Bringaud F."/>
            <person name="Cadag E."/>
            <person name="Carlton J.M."/>
            <person name="Cerqueira G.C."/>
            <person name="Creasy T."/>
            <person name="Delcher A.L."/>
            <person name="Djikeng A."/>
            <person name="Embley T.M."/>
            <person name="Hauser C."/>
            <person name="Ivens A.C."/>
            <person name="Kummerfeld S.K."/>
            <person name="Pereira-Leal J.B."/>
            <person name="Nilsson D."/>
            <person name="Peterson J."/>
            <person name="Salzberg S.L."/>
            <person name="Shallom J."/>
            <person name="Silva J.C."/>
            <person name="Sundaram J."/>
            <person name="Westenberger S."/>
            <person name="White O."/>
            <person name="Melville S.E."/>
            <person name="Donelson J.E."/>
            <person name="Andersson B."/>
            <person name="Stuart K.D."/>
            <person name="Hall N."/>
        </authorList>
    </citation>
    <scope>NUCLEOTIDE SEQUENCE</scope>
    <source>
        <strain evidence="2">927/4 GUTat10.1</strain>
    </source>
</reference>
<reference evidence="2 3" key="2">
    <citation type="journal article" date="2005" name="Science">
        <title>The genome of the African trypanosome Trypanosoma brucei.</title>
        <authorList>
            <person name="Berriman M."/>
            <person name="Ghedin E."/>
            <person name="Hertz-Fowler C."/>
            <person name="Blandin G."/>
            <person name="Renauld H."/>
            <person name="Bartholomeu D.C."/>
            <person name="Lennard N.J."/>
            <person name="Caler E."/>
            <person name="Hamlin N.E."/>
            <person name="Haas B."/>
            <person name="Bohme U."/>
            <person name="Hannick L."/>
            <person name="Aslett M.A."/>
            <person name="Shallom J."/>
            <person name="Marcello L."/>
            <person name="Hou L."/>
            <person name="Wickstead B."/>
            <person name="Alsmark U.C."/>
            <person name="Arrowsmith C."/>
            <person name="Atkin R.J."/>
            <person name="Barron A.J."/>
            <person name="Bringaud F."/>
            <person name="Brooks K."/>
            <person name="Carrington M."/>
            <person name="Cherevach I."/>
            <person name="Chillingworth T.J."/>
            <person name="Churcher C."/>
            <person name="Clark L.N."/>
            <person name="Corton C.H."/>
            <person name="Cronin A."/>
            <person name="Davies R.M."/>
            <person name="Doggett J."/>
            <person name="Djikeng A."/>
            <person name="Feldblyum T."/>
            <person name="Field M.C."/>
            <person name="Fraser A."/>
            <person name="Goodhead I."/>
            <person name="Hance Z."/>
            <person name="Harper D."/>
            <person name="Harris B.R."/>
            <person name="Hauser H."/>
            <person name="Hostetler J."/>
            <person name="Ivens A."/>
            <person name="Jagels K."/>
            <person name="Johnson D."/>
            <person name="Johnson J."/>
            <person name="Jones K."/>
            <person name="Kerhornou A.X."/>
            <person name="Koo H."/>
            <person name="Larke N."/>
            <person name="Landfear S."/>
            <person name="Larkin C."/>
            <person name="Leech V."/>
            <person name="Line A."/>
            <person name="Lord A."/>
            <person name="Macleod A."/>
            <person name="Mooney P.J."/>
            <person name="Moule S."/>
            <person name="Martin D.M."/>
            <person name="Morgan G.W."/>
            <person name="Mungall K."/>
            <person name="Norbertczak H."/>
            <person name="Ormond D."/>
            <person name="Pai G."/>
            <person name="Peacock C.S."/>
            <person name="Peterson J."/>
            <person name="Quail M.A."/>
            <person name="Rabbinowitsch E."/>
            <person name="Rajandream M.A."/>
            <person name="Reitter C."/>
            <person name="Salzberg S.L."/>
            <person name="Sanders M."/>
            <person name="Schobel S."/>
            <person name="Sharp S."/>
            <person name="Simmonds M."/>
            <person name="Simpson A.J."/>
            <person name="Tallon L."/>
            <person name="Turner C.M."/>
            <person name="Tait A."/>
            <person name="Tivey A.R."/>
            <person name="Van Aken S."/>
            <person name="Walker D."/>
            <person name="Wanless D."/>
            <person name="Wang S."/>
            <person name="White B."/>
            <person name="White O."/>
            <person name="Whitehead S."/>
            <person name="Woodward J."/>
            <person name="Wortman J."/>
            <person name="Adams M.D."/>
            <person name="Embley T.M."/>
            <person name="Gull K."/>
            <person name="Ullu E."/>
            <person name="Barry J.D."/>
            <person name="Fairlamb A.H."/>
            <person name="Opperdoes F."/>
            <person name="Barrell B.G."/>
            <person name="Donelson J.E."/>
            <person name="Hall N."/>
            <person name="Fraser C.M."/>
            <person name="Melville S.E."/>
            <person name="El-Sayed N.M."/>
        </authorList>
    </citation>
    <scope>NUCLEOTIDE SEQUENCE [LARGE SCALE GENOMIC DNA]</scope>
    <source>
        <strain evidence="2 3">927/4 GUTat10.1</strain>
    </source>
</reference>
<dbReference type="EMBL" id="CP000070">
    <property type="protein sequence ID" value="AAZ12748.1"/>
    <property type="molecule type" value="Genomic_DNA"/>
</dbReference>
<dbReference type="EMBL" id="AC159415">
    <property type="protein sequence ID" value="AAX69679.1"/>
    <property type="molecule type" value="Genomic_DNA"/>
</dbReference>
<gene>
    <name evidence="2" type="primary">Tb07.25D22.180</name>
    <name evidence="1" type="ORF">Tb927.7.6870</name>
</gene>
<name>Q57XJ0_TRYB2</name>
<protein>
    <submittedName>
        <fullName evidence="1">Uncharacterized protein</fullName>
    </submittedName>
</protein>
<keyword evidence="3" id="KW-1185">Reference proteome</keyword>
<evidence type="ECO:0000313" key="2">
    <source>
        <dbReference type="EMBL" id="AAZ12748.1"/>
    </source>
</evidence>
<dbReference type="Proteomes" id="UP000008524">
    <property type="component" value="Chromosome 7"/>
</dbReference>
<dbReference type="RefSeq" id="XP_846307.1">
    <property type="nucleotide sequence ID" value="XM_841214.1"/>
</dbReference>
<dbReference type="PaxDb" id="5691-AAZ12748"/>
<dbReference type="VEuPathDB" id="TriTrypDB:Tb927.7.6870"/>
<dbReference type="InParanoid" id="Q57XJ0"/>
<organism evidence="1 3">
    <name type="scientific">Trypanosoma brucei brucei (strain 927/4 GUTat10.1)</name>
    <dbReference type="NCBI Taxonomy" id="185431"/>
    <lineage>
        <taxon>Eukaryota</taxon>
        <taxon>Discoba</taxon>
        <taxon>Euglenozoa</taxon>
        <taxon>Kinetoplastea</taxon>
        <taxon>Metakinetoplastina</taxon>
        <taxon>Trypanosomatida</taxon>
        <taxon>Trypanosomatidae</taxon>
        <taxon>Trypanosoma</taxon>
    </lineage>
</organism>
<proteinExistence type="predicted"/>
<reference evidence="2" key="4">
    <citation type="submission" date="2005-04" db="EMBL/GenBank/DDBJ databases">
        <title>Sequencing, closure, and annotation of Trypanosoma brucei chromosomes 2 through 8.</title>
        <authorList>
            <person name="Ghedin E."/>
            <person name="Blandin G."/>
            <person name="Bartholomeu D."/>
            <person name="Caler E."/>
            <person name="Haas B."/>
            <person name="Hannick L."/>
            <person name="Shallom J."/>
            <person name="Hou L."/>
            <person name="Djikeng A."/>
            <person name="Feldblyum T."/>
            <person name="Hostetler J."/>
            <person name="Johnson J."/>
            <person name="Jones K."/>
            <person name="Koo H.L."/>
            <person name="Larkin C."/>
            <person name="Pai G."/>
            <person name="Peterson J."/>
            <person name="Khalak H.G."/>
            <person name="Salzberg S."/>
            <person name="Simpson A.J."/>
            <person name="Tallon L."/>
            <person name="Van Aken S."/>
            <person name="Wanless D."/>
            <person name="White O."/>
            <person name="Wortman J."/>
            <person name="Fraser C.M."/>
            <person name="El-Sayed N.M.A."/>
        </authorList>
    </citation>
    <scope>NUCLEOTIDE SEQUENCE</scope>
    <source>
        <strain evidence="2">927/4 GUTat10.1</strain>
    </source>
</reference>
<dbReference type="AlphaFoldDB" id="Q57XJ0"/>
<dbReference type="KEGG" id="tbr:Tb927.7.6870"/>
<dbReference type="GeneID" id="3658903"/>
<reference evidence="1" key="3">
    <citation type="submission" date="2005-04" db="EMBL/GenBank/DDBJ databases">
        <title>.</title>
        <authorList>
            <person name="Ghedin E."/>
            <person name="Blandin G."/>
            <person name="Bartholomeu D."/>
            <person name="Caler E."/>
            <person name="Haas B."/>
            <person name="Hannick L."/>
            <person name="Shallom J."/>
            <person name="Hou L."/>
            <person name="Djikeng A."/>
            <person name="Feldblyum T."/>
            <person name="Hostetler J."/>
            <person name="Johnson J."/>
            <person name="Jones K."/>
            <person name="Koo H.L."/>
            <person name="Larkin C."/>
            <person name="Pai G."/>
            <person name="Peterson J."/>
            <person name="Khalak H.G."/>
            <person name="Salzberg S."/>
            <person name="Simpson A.J."/>
            <person name="Tallon L."/>
            <person name="Van Aken S."/>
            <person name="Wanless D."/>
            <person name="White O."/>
            <person name="Wortman J."/>
            <person name="Fraser C.M."/>
            <person name="El-Sayed N.M.A."/>
        </authorList>
    </citation>
    <scope>NUCLEOTIDE SEQUENCE</scope>
    <source>
        <strain evidence="1">GUTat10.1</strain>
    </source>
</reference>
<sequence length="172" mass="20257">MLIGMKYSAPKAIVISLHFPKSRSPYIGTHFHVECYEGDGPWKHLLQPAECWCSKLLTGKKKCATTARHHGMPRTFEVPMSIMGIHNHKRILNRGIFIFVPNRIYFINNREFLLTRRTCVYFDTTANTFPKKKKKHMYDGRNQVFAFMHHQNLLFSRNKKFEGNEKKEPNPF</sequence>
<accession>Q57XJ0</accession>
<evidence type="ECO:0000313" key="3">
    <source>
        <dbReference type="Proteomes" id="UP000008524"/>
    </source>
</evidence>